<evidence type="ECO:0000313" key="2">
    <source>
        <dbReference type="Proteomes" id="UP000030745"/>
    </source>
</evidence>
<dbReference type="KEGG" id="spar:SPRG_07883"/>
<gene>
    <name evidence="1" type="ORF">SPRG_07883</name>
</gene>
<dbReference type="EMBL" id="KK583222">
    <property type="protein sequence ID" value="KDO26661.1"/>
    <property type="molecule type" value="Genomic_DNA"/>
</dbReference>
<evidence type="ECO:0000313" key="1">
    <source>
        <dbReference type="EMBL" id="KDO26661.1"/>
    </source>
</evidence>
<proteinExistence type="predicted"/>
<dbReference type="Proteomes" id="UP000030745">
    <property type="component" value="Unassembled WGS sequence"/>
</dbReference>
<name>A0A067CJF1_SAPPC</name>
<sequence>MWSINTITFLEGSLAIAKQHHAEFLKTMANETVRSIADLHDGTALCFATASAIAKQRAVPSRRSTMLRTVSLAIVLVVSC</sequence>
<dbReference type="GeneID" id="24130133"/>
<dbReference type="RefSeq" id="XP_012202545.1">
    <property type="nucleotide sequence ID" value="XM_012347155.1"/>
</dbReference>
<organism evidence="1 2">
    <name type="scientific">Saprolegnia parasitica (strain CBS 223.65)</name>
    <dbReference type="NCBI Taxonomy" id="695850"/>
    <lineage>
        <taxon>Eukaryota</taxon>
        <taxon>Sar</taxon>
        <taxon>Stramenopiles</taxon>
        <taxon>Oomycota</taxon>
        <taxon>Saprolegniomycetes</taxon>
        <taxon>Saprolegniales</taxon>
        <taxon>Saprolegniaceae</taxon>
        <taxon>Saprolegnia</taxon>
    </lineage>
</organism>
<accession>A0A067CJF1</accession>
<reference evidence="1 2" key="1">
    <citation type="journal article" date="2013" name="PLoS Genet.">
        <title>Distinctive expansion of potential virulence genes in the genome of the oomycete fish pathogen Saprolegnia parasitica.</title>
        <authorList>
            <person name="Jiang R.H."/>
            <person name="de Bruijn I."/>
            <person name="Haas B.J."/>
            <person name="Belmonte R."/>
            <person name="Lobach L."/>
            <person name="Christie J."/>
            <person name="van den Ackerveken G."/>
            <person name="Bottin A."/>
            <person name="Bulone V."/>
            <person name="Diaz-Moreno S.M."/>
            <person name="Dumas B."/>
            <person name="Fan L."/>
            <person name="Gaulin E."/>
            <person name="Govers F."/>
            <person name="Grenville-Briggs L.J."/>
            <person name="Horner N.R."/>
            <person name="Levin J.Z."/>
            <person name="Mammella M."/>
            <person name="Meijer H.J."/>
            <person name="Morris P."/>
            <person name="Nusbaum C."/>
            <person name="Oome S."/>
            <person name="Phillips A.J."/>
            <person name="van Rooyen D."/>
            <person name="Rzeszutek E."/>
            <person name="Saraiva M."/>
            <person name="Secombes C.J."/>
            <person name="Seidl M.F."/>
            <person name="Snel B."/>
            <person name="Stassen J.H."/>
            <person name="Sykes S."/>
            <person name="Tripathy S."/>
            <person name="van den Berg H."/>
            <person name="Vega-Arreguin J.C."/>
            <person name="Wawra S."/>
            <person name="Young S.K."/>
            <person name="Zeng Q."/>
            <person name="Dieguez-Uribeondo J."/>
            <person name="Russ C."/>
            <person name="Tyler B.M."/>
            <person name="van West P."/>
        </authorList>
    </citation>
    <scope>NUCLEOTIDE SEQUENCE [LARGE SCALE GENOMIC DNA]</scope>
    <source>
        <strain evidence="1 2">CBS 223.65</strain>
    </source>
</reference>
<dbReference type="VEuPathDB" id="FungiDB:SPRG_07883"/>
<protein>
    <submittedName>
        <fullName evidence="1">Uncharacterized protein</fullName>
    </submittedName>
</protein>
<keyword evidence="2" id="KW-1185">Reference proteome</keyword>
<dbReference type="AlphaFoldDB" id="A0A067CJF1"/>